<gene>
    <name evidence="1" type="ORF">LCGC14_2483950</name>
</gene>
<organism evidence="1">
    <name type="scientific">marine sediment metagenome</name>
    <dbReference type="NCBI Taxonomy" id="412755"/>
    <lineage>
        <taxon>unclassified sequences</taxon>
        <taxon>metagenomes</taxon>
        <taxon>ecological metagenomes</taxon>
    </lineage>
</organism>
<dbReference type="EMBL" id="LAZR01039197">
    <property type="protein sequence ID" value="KKL17599.1"/>
    <property type="molecule type" value="Genomic_DNA"/>
</dbReference>
<name>A0A0F9B6P2_9ZZZZ</name>
<proteinExistence type="predicted"/>
<accession>A0A0F9B6P2</accession>
<dbReference type="AlphaFoldDB" id="A0A0F9B6P2"/>
<evidence type="ECO:0000313" key="1">
    <source>
        <dbReference type="EMBL" id="KKL17599.1"/>
    </source>
</evidence>
<sequence>MQHWIVEASKVPRGKRQRVMEMMKTGSTVGETHEALELPLMVVVQITIEEYPTA</sequence>
<protein>
    <submittedName>
        <fullName evidence="1">Uncharacterized protein</fullName>
    </submittedName>
</protein>
<comment type="caution">
    <text evidence="1">The sequence shown here is derived from an EMBL/GenBank/DDBJ whole genome shotgun (WGS) entry which is preliminary data.</text>
</comment>
<reference evidence="1" key="1">
    <citation type="journal article" date="2015" name="Nature">
        <title>Complex archaea that bridge the gap between prokaryotes and eukaryotes.</title>
        <authorList>
            <person name="Spang A."/>
            <person name="Saw J.H."/>
            <person name="Jorgensen S.L."/>
            <person name="Zaremba-Niedzwiedzka K."/>
            <person name="Martijn J."/>
            <person name="Lind A.E."/>
            <person name="van Eijk R."/>
            <person name="Schleper C."/>
            <person name="Guy L."/>
            <person name="Ettema T.J."/>
        </authorList>
    </citation>
    <scope>NUCLEOTIDE SEQUENCE</scope>
</reference>